<dbReference type="Proteomes" id="UP000524321">
    <property type="component" value="Unassembled WGS sequence"/>
</dbReference>
<reference evidence="1 2" key="2">
    <citation type="submission" date="2020-07" db="EMBL/GenBank/DDBJ databases">
        <title>Bacterial metabolism rescues the inhibition of intestinal drug absorption by food and drug additives.</title>
        <authorList>
            <person name="Zou L."/>
            <person name="Spanogiannopoulos P."/>
            <person name="Chien H.-C."/>
            <person name="Pieper L.M."/>
            <person name="Cai W."/>
            <person name="Khuri N."/>
            <person name="Pottel J."/>
            <person name="Vora B."/>
            <person name="Ni Z."/>
            <person name="Tsakalozou E."/>
            <person name="Zhang W."/>
            <person name="Shoichet B.K."/>
            <person name="Giacomini K.M."/>
            <person name="Turnbaugh P.J."/>
        </authorList>
    </citation>
    <scope>NUCLEOTIDE SEQUENCE [LARGE SCALE GENOMIC DNA]</scope>
    <source>
        <strain evidence="1 2">B33</strain>
    </source>
</reference>
<dbReference type="PROSITE" id="PS51257">
    <property type="entry name" value="PROKAR_LIPOPROTEIN"/>
    <property type="match status" value="1"/>
</dbReference>
<protein>
    <recommendedName>
        <fullName evidence="3">Lipoprotein</fullName>
    </recommendedName>
</protein>
<accession>A0A7Y6PAF7</accession>
<sequence>MRTLLMLCLIALITGCSNDDEPKIMSALNVNELVGFVGKPSEHVKSNFKNATLENESSSLGKVTLRYGLLTEESNYSVTFKSNADGIINQIDVYGSLDGGYDKGVEIYKANMDKINSTINHETYRSQYSSASAGLIDFSDRSEFWDYVAKNGVGTSIYEIWWIENTAKVKFTIECEYIRENNAISIEIEKKSWE</sequence>
<evidence type="ECO:0000313" key="2">
    <source>
        <dbReference type="Proteomes" id="UP000524321"/>
    </source>
</evidence>
<evidence type="ECO:0008006" key="3">
    <source>
        <dbReference type="Google" id="ProtNLM"/>
    </source>
</evidence>
<evidence type="ECO:0000313" key="1">
    <source>
        <dbReference type="EMBL" id="NVB72227.1"/>
    </source>
</evidence>
<organism evidence="1 2">
    <name type="scientific">Phocaeicola vulgatus</name>
    <name type="common">Bacteroides vulgatus</name>
    <dbReference type="NCBI Taxonomy" id="821"/>
    <lineage>
        <taxon>Bacteria</taxon>
        <taxon>Pseudomonadati</taxon>
        <taxon>Bacteroidota</taxon>
        <taxon>Bacteroidia</taxon>
        <taxon>Bacteroidales</taxon>
        <taxon>Bacteroidaceae</taxon>
        <taxon>Phocaeicola</taxon>
    </lineage>
</organism>
<dbReference type="EMBL" id="JABWDJ010000004">
    <property type="protein sequence ID" value="NVB72227.1"/>
    <property type="molecule type" value="Genomic_DNA"/>
</dbReference>
<name>A0A7Y6PAF7_PHOVU</name>
<gene>
    <name evidence="1" type="ORF">HUV05_01635</name>
</gene>
<proteinExistence type="predicted"/>
<comment type="caution">
    <text evidence="1">The sequence shown here is derived from an EMBL/GenBank/DDBJ whole genome shotgun (WGS) entry which is preliminary data.</text>
</comment>
<dbReference type="AlphaFoldDB" id="A0A7Y6PAF7"/>
<reference evidence="1 2" key="1">
    <citation type="submission" date="2020-04" db="EMBL/GenBank/DDBJ databases">
        <authorList>
            <person name="Pieper L."/>
        </authorList>
    </citation>
    <scope>NUCLEOTIDE SEQUENCE [LARGE SCALE GENOMIC DNA]</scope>
    <source>
        <strain evidence="1 2">B33</strain>
    </source>
</reference>
<dbReference type="RefSeq" id="WP_176350349.1">
    <property type="nucleotide sequence ID" value="NZ_JABWDJ010000004.1"/>
</dbReference>